<comment type="caution">
    <text evidence="1">The sequence shown here is derived from an EMBL/GenBank/DDBJ whole genome shotgun (WGS) entry which is preliminary data.</text>
</comment>
<keyword evidence="2" id="KW-1185">Reference proteome</keyword>
<proteinExistence type="predicted"/>
<organism evidence="1 2">
    <name type="scientific">Pseudoxanthomonas broegbernensis</name>
    <dbReference type="NCBI Taxonomy" id="83619"/>
    <lineage>
        <taxon>Bacteria</taxon>
        <taxon>Pseudomonadati</taxon>
        <taxon>Pseudomonadota</taxon>
        <taxon>Gammaproteobacteria</taxon>
        <taxon>Lysobacterales</taxon>
        <taxon>Lysobacteraceae</taxon>
        <taxon>Pseudoxanthomonas</taxon>
    </lineage>
</organism>
<evidence type="ECO:0000313" key="2">
    <source>
        <dbReference type="Proteomes" id="UP000462066"/>
    </source>
</evidence>
<evidence type="ECO:0000313" key="1">
    <source>
        <dbReference type="EMBL" id="KAF1685541.1"/>
    </source>
</evidence>
<gene>
    <name evidence="1" type="ORF">B1992_11255</name>
</gene>
<protein>
    <submittedName>
        <fullName evidence="1">Uncharacterized protein</fullName>
    </submittedName>
</protein>
<name>A0A7V8GL34_9GAMM</name>
<accession>A0A7V8GL34</accession>
<reference evidence="1 2" key="1">
    <citation type="submission" date="2017-10" db="EMBL/GenBank/DDBJ databases">
        <title>Whole genome sequencing of Pseudoxanthomonas broegbernensis DSM 12573(T).</title>
        <authorList>
            <person name="Kumar S."/>
            <person name="Bansal K."/>
            <person name="Kaur A."/>
            <person name="Patil P."/>
            <person name="Sharma S."/>
            <person name="Patil P.B."/>
        </authorList>
    </citation>
    <scope>NUCLEOTIDE SEQUENCE [LARGE SCALE GENOMIC DNA]</scope>
    <source>
        <strain evidence="1 2">DSM 12573</strain>
    </source>
</reference>
<dbReference type="EMBL" id="MWIP01000012">
    <property type="protein sequence ID" value="KAF1685541.1"/>
    <property type="molecule type" value="Genomic_DNA"/>
</dbReference>
<sequence length="115" mass="12539">MQERPADALAGDLVASINEPFWQARVEARALQLGGVDQESPRWLDIVEDVRQARLRRILARDAIGEVELRVEDLPCEDSMSGARFPFSALLSIADGDAVAGCARPASMPQPREPG</sequence>
<dbReference type="RefSeq" id="WP_162311598.1">
    <property type="nucleotide sequence ID" value="NZ_JACHGU010000006.1"/>
</dbReference>
<dbReference type="Proteomes" id="UP000462066">
    <property type="component" value="Unassembled WGS sequence"/>
</dbReference>
<dbReference type="AlphaFoldDB" id="A0A7V8GL34"/>